<feature type="transmembrane region" description="Helical" evidence="2">
    <location>
        <begin position="1941"/>
        <end position="1966"/>
    </location>
</feature>
<accession>A0A0S4IV18</accession>
<dbReference type="VEuPathDB" id="TriTrypDB:BSAL_04655"/>
<dbReference type="PANTHER" id="PTHR46687">
    <property type="entry name" value="PROTEIN DISPATCHED HOMOLOG 3"/>
    <property type="match status" value="1"/>
</dbReference>
<feature type="transmembrane region" description="Helical" evidence="2">
    <location>
        <begin position="1809"/>
        <end position="1827"/>
    </location>
</feature>
<dbReference type="GO" id="GO:0005737">
    <property type="term" value="C:cytoplasm"/>
    <property type="evidence" value="ECO:0007669"/>
    <property type="project" value="TreeGrafter"/>
</dbReference>
<feature type="transmembrane region" description="Helical" evidence="2">
    <location>
        <begin position="394"/>
        <end position="418"/>
    </location>
</feature>
<name>A0A0S4IV18_BODSA</name>
<feature type="transmembrane region" description="Helical" evidence="2">
    <location>
        <begin position="40"/>
        <end position="63"/>
    </location>
</feature>
<keyword evidence="5" id="KW-1185">Reference proteome</keyword>
<dbReference type="InterPro" id="IPR042480">
    <property type="entry name" value="DISP3"/>
</dbReference>
<feature type="compositionally biased region" description="Low complexity" evidence="1">
    <location>
        <begin position="910"/>
        <end position="922"/>
    </location>
</feature>
<dbReference type="PROSITE" id="PS50156">
    <property type="entry name" value="SSD"/>
    <property type="match status" value="1"/>
</dbReference>
<dbReference type="EMBL" id="CYKH01000493">
    <property type="protein sequence ID" value="CUG01830.1"/>
    <property type="molecule type" value="Genomic_DNA"/>
</dbReference>
<dbReference type="InterPro" id="IPR000742">
    <property type="entry name" value="EGF"/>
</dbReference>
<gene>
    <name evidence="4" type="ORF">BSAL_04655</name>
</gene>
<feature type="transmembrane region" description="Helical" evidence="2">
    <location>
        <begin position="333"/>
        <end position="353"/>
    </location>
</feature>
<dbReference type="Proteomes" id="UP000051952">
    <property type="component" value="Unassembled WGS sequence"/>
</dbReference>
<feature type="transmembrane region" description="Helical" evidence="2">
    <location>
        <begin position="1912"/>
        <end position="1935"/>
    </location>
</feature>
<dbReference type="InterPro" id="IPR053958">
    <property type="entry name" value="HMGCR/SNAP/NPC1-like_SSD"/>
</dbReference>
<keyword evidence="2" id="KW-0472">Membrane</keyword>
<dbReference type="Gene3D" id="1.20.1640.10">
    <property type="entry name" value="Multidrug efflux transporter AcrB transmembrane domain"/>
    <property type="match status" value="2"/>
</dbReference>
<feature type="region of interest" description="Disordered" evidence="1">
    <location>
        <begin position="727"/>
        <end position="763"/>
    </location>
</feature>
<feature type="transmembrane region" description="Helical" evidence="2">
    <location>
        <begin position="1834"/>
        <end position="1853"/>
    </location>
</feature>
<reference evidence="5" key="1">
    <citation type="submission" date="2015-09" db="EMBL/GenBank/DDBJ databases">
        <authorList>
            <consortium name="Pathogen Informatics"/>
        </authorList>
    </citation>
    <scope>NUCLEOTIDE SEQUENCE [LARGE SCALE GENOMIC DNA]</scope>
    <source>
        <strain evidence="5">Lake Konstanz</strain>
    </source>
</reference>
<proteinExistence type="predicted"/>
<feature type="transmembrane region" description="Helical" evidence="2">
    <location>
        <begin position="522"/>
        <end position="547"/>
    </location>
</feature>
<dbReference type="OrthoDB" id="260818at2759"/>
<keyword evidence="2" id="KW-1133">Transmembrane helix</keyword>
<dbReference type="InterPro" id="IPR000731">
    <property type="entry name" value="SSD"/>
</dbReference>
<dbReference type="Pfam" id="PF12349">
    <property type="entry name" value="Sterol-sensing"/>
    <property type="match status" value="1"/>
</dbReference>
<dbReference type="SMART" id="SM00181">
    <property type="entry name" value="EGF"/>
    <property type="match status" value="6"/>
</dbReference>
<feature type="transmembrane region" description="Helical" evidence="2">
    <location>
        <begin position="1859"/>
        <end position="1880"/>
    </location>
</feature>
<feature type="transmembrane region" description="Helical" evidence="2">
    <location>
        <begin position="1001"/>
        <end position="1019"/>
    </location>
</feature>
<feature type="transmembrane region" description="Helical" evidence="2">
    <location>
        <begin position="373"/>
        <end position="389"/>
    </location>
</feature>
<feature type="region of interest" description="Disordered" evidence="1">
    <location>
        <begin position="888"/>
        <end position="927"/>
    </location>
</feature>
<feature type="transmembrane region" description="Helical" evidence="2">
    <location>
        <begin position="438"/>
        <end position="462"/>
    </location>
</feature>
<dbReference type="OMA" id="MYCIALP"/>
<feature type="domain" description="SSD" evidence="3">
    <location>
        <begin position="442"/>
        <end position="547"/>
    </location>
</feature>
<keyword evidence="2" id="KW-0812">Transmembrane</keyword>
<sequence>MEHNPFGRKQVRATEETVGVVGKQFPATQQSDFYARCPTLVLVLSVVMPVVFMFIGIGSDIAIDVSLDGFVADPHESTTSANIINGLTSAWPVVFMFIGIGSDIAIDVSLDGFVADPHESTTSANIINGLTSAWTGLISGTTTLESSVDGSKTKSKVEFRQEIRFDISLPEFSNWYYGQYLPGTSNPESFTAVSNLLRKENMQYIRAIEKIILTQDPYTSMCFTNNLKYGGGRVTSYPTCAPLTSLTQNFFPGTYSIIPSGVDFPMDGQGLTYQVPYQNVVARVLSNPNYRWFVDKTMTNLNPYTRSLRTQLTFATPFTVGTSTTTLRTVRSFISNINQALSYLIGSHAFIYFSYGGDQVQDALVDSALQQEYYKLGVMVLIVAVVAWFHTRTFILTVCMVCQLLLTYLASWGLYITVYDSRTNNVASASQDDTSQKALPLLSSVSLFLIISFCLHGTLTFYDTFVHSGIMATTGRRNNLSVSQRIAFAMRRASFGITIANLIAIVVFGINAASAFKAVRDFSVMMIFSLLFNLYFAWTTTPAYVLWHHYYFSRKRRIAQKQREVVTEHADDVRRHSALNEVLQQMQMYLRPDEESFMSMATKEQILNEAEEAKWKIFVREGAGAIMTDTKRELDEVIASIRKNRDNAARRHAGDGGESNFMALADGAEEFKFEMFVDVNALQDTTFDQFFSERLVPASRVLHIPLDHTLRTAENVVMTAEAAAIAQPNKAPVQQHQPQTTANNNRPRNMSSSDIDVGNTTTTSEPIIDAIPTEMGPDAMSAWWSRWEAASKKLALSGISDGSTHPLQPLLAYNVCVAHDPYWVASESSELMARRGHYLGFRSAREGNEAGGDTLNLHAVQQLGAEHAALGRIGDEGGEGFSNVNQLAAKEEQRPPSQHSPTGNARPPTAQSRRSQRAGQQAKKTEEYKNFFGKMKHRWKVRNSEERQYCCGMLGSRINETREERDARILARATKKEGYGRVERILTQFVAPWIDAWKYPLLLMFAALFIVSIVLSTYVKPAGVPKTLLVDVSAATTYANMGNLYAQSGTCDFCGLYYRPYNTPAMATERELVICPSQAPNFYTQQMNVIMDKCDVCGGSNACFLCNGDVPRGSNFYITTTCGTCALTNAQCTTCLSTDSCTYCTLRNGTATAGYGGSGCATQCTSCGGHGSCNAFTGLCDCDRSSSAAYDGATCSGCADGFTGAGCEQECDASGLSSPCNCNITSGRCTTCPAGKRGYNCVTDSVYCLHGTMNAAATGCCTYCTLRNGTATAGYGGSGCATQCTSCGGHGSCNAFTGLCDCDRSSSAAYDGATCSGCADGFTGAGCEQECDASGLSSPCNCNITSGRCTTCPAGKRGYNCVTDSVYCLHGTMNAAATGCDCDPGWQDGGSCTLHESCTFRGVLYTTAEAPMNGCGCIGNWVGKSCTSCACLNGGSCNANGTCSCVGSFYGDQCQLCPTTCSRYGTCPTPLDPSYMNLRQCLGQCTFAQQDSGTICAPCSSISWPSTPTCSAYTTVLSCNTDLSCLWYVGNCVSVVNPLSINVTALTTCNCKGAWSGSACSVCNGPNGSTCLADGTIKACDGFTYSSSAGAPAVDKCGVCGGSGNCIGCDGIPNSGKVYDSCGVCGGNNGCLGTTSASPVSVTFLVDVHSYSSLQTNQYQSLAAYCKKLQDMAALGIIVDTVSCVISDYITWQTQGAGYTSTNTTQLDIHRLYTYAYGAGRIGDLIFSDTNGNSSTLQLLYVVNTVNLPTLTVAPNARIFDLYESMLAIAGQLEGQLRDSGLSAASVRQTSTSWANAVAAEVSLATLKFTAGIGIAMAFCIMGSFFANFRLSLFATMSVVFVFCGTLAVAYTQGWDIDAVTQICVAGVIAVAVEHLVHIVDGYQDFLQSTQTHMFALSTTCMHAFRGSLTRTGVSIISSTIATVAVALLFVVSAIQPFRRAAQVMITVHIFTLITAVLFGAALCAFGPTVLIRHWAATTVLCCST</sequence>
<feature type="compositionally biased region" description="Polar residues" evidence="1">
    <location>
        <begin position="732"/>
        <end position="763"/>
    </location>
</feature>
<dbReference type="SUPFAM" id="SSF82866">
    <property type="entry name" value="Multidrug efflux transporter AcrB transmembrane domain"/>
    <property type="match status" value="2"/>
</dbReference>
<feature type="non-terminal residue" evidence="4">
    <location>
        <position position="1985"/>
    </location>
</feature>
<organism evidence="4 5">
    <name type="scientific">Bodo saltans</name>
    <name type="common">Flagellated protozoan</name>
    <dbReference type="NCBI Taxonomy" id="75058"/>
    <lineage>
        <taxon>Eukaryota</taxon>
        <taxon>Discoba</taxon>
        <taxon>Euglenozoa</taxon>
        <taxon>Kinetoplastea</taxon>
        <taxon>Metakinetoplastina</taxon>
        <taxon>Eubodonida</taxon>
        <taxon>Bodonidae</taxon>
        <taxon>Bodo</taxon>
    </lineage>
</organism>
<evidence type="ECO:0000256" key="1">
    <source>
        <dbReference type="SAM" id="MobiDB-lite"/>
    </source>
</evidence>
<evidence type="ECO:0000313" key="5">
    <source>
        <dbReference type="Proteomes" id="UP000051952"/>
    </source>
</evidence>
<dbReference type="PANTHER" id="PTHR46687:SF1">
    <property type="entry name" value="PROTEIN DISPATCHED HOMOLOG 3"/>
    <property type="match status" value="1"/>
</dbReference>
<feature type="transmembrane region" description="Helical" evidence="2">
    <location>
        <begin position="493"/>
        <end position="516"/>
    </location>
</feature>
<evidence type="ECO:0000313" key="4">
    <source>
        <dbReference type="EMBL" id="CUG01830.1"/>
    </source>
</evidence>
<dbReference type="PROSITE" id="PS00022">
    <property type="entry name" value="EGF_1"/>
    <property type="match status" value="1"/>
</dbReference>
<feature type="transmembrane region" description="Helical" evidence="2">
    <location>
        <begin position="83"/>
        <end position="100"/>
    </location>
</feature>
<evidence type="ECO:0000256" key="2">
    <source>
        <dbReference type="SAM" id="Phobius"/>
    </source>
</evidence>
<evidence type="ECO:0000259" key="3">
    <source>
        <dbReference type="PROSITE" id="PS50156"/>
    </source>
</evidence>
<protein>
    <submittedName>
        <fullName evidence="4">Sterol regulatory element-binding protein, putative</fullName>
    </submittedName>
</protein>